<sequence>MTQLFPPRHVYFPSSSLHDSTVILLHGRGSNGPEFASELAESLTSSEKTLFEHFPSCRWVFPSARSRWSEEFEEDLSEWFDVPSLEDPDREPERQLAGLKESVEYVLRIVDEEIIRLNGDSTRVILGGVSQGMAVGLVAMLCAERNLGGFVGAMGWIPLRDKVLALLDRGEKEQALEFYRWALGLSAAQSQMTTMPAPENTASTQTPPEGTAKGSSLETPVFLSHGEDDQWVDVSLGRAAHDLLVVLGSQVSWKTYTDAEGDGHWLKEPEQVDDIVAFIAKRFSS</sequence>
<dbReference type="AlphaFoldDB" id="A0A443HK44"/>
<dbReference type="PANTHER" id="PTHR10655:SF63">
    <property type="entry name" value="PHOSPHOLIPASE_CARBOXYLESTERASE_THIOESTERASE DOMAIN-CONTAINING PROTEIN"/>
    <property type="match status" value="1"/>
</dbReference>
<dbReference type="InterPro" id="IPR050565">
    <property type="entry name" value="LYPA1-2/EST-like"/>
</dbReference>
<dbReference type="EMBL" id="RCNU01000014">
    <property type="protein sequence ID" value="RWQ92154.1"/>
    <property type="molecule type" value="Genomic_DNA"/>
</dbReference>
<dbReference type="VEuPathDB" id="FungiDB:C8Q69DRAFT_447842"/>
<reference evidence="4 5" key="1">
    <citation type="journal article" date="2018" name="Front. Microbiol.">
        <title>Genomic and genetic insights into a cosmopolitan fungus, Paecilomyces variotii (Eurotiales).</title>
        <authorList>
            <person name="Urquhart A.S."/>
            <person name="Mondo S.J."/>
            <person name="Makela M.R."/>
            <person name="Hane J.K."/>
            <person name="Wiebenga A."/>
            <person name="He G."/>
            <person name="Mihaltcheva S."/>
            <person name="Pangilinan J."/>
            <person name="Lipzen A."/>
            <person name="Barry K."/>
            <person name="de Vries R.P."/>
            <person name="Grigoriev I.V."/>
            <person name="Idnurm A."/>
        </authorList>
    </citation>
    <scope>NUCLEOTIDE SEQUENCE [LARGE SCALE GENOMIC DNA]</scope>
    <source>
        <strain evidence="4 5">CBS 101075</strain>
    </source>
</reference>
<dbReference type="GeneID" id="39598521"/>
<evidence type="ECO:0000256" key="1">
    <source>
        <dbReference type="ARBA" id="ARBA00006499"/>
    </source>
</evidence>
<proteinExistence type="inferred from homology"/>
<dbReference type="Pfam" id="PF02230">
    <property type="entry name" value="Abhydrolase_2"/>
    <property type="match status" value="2"/>
</dbReference>
<dbReference type="Gene3D" id="3.40.50.1820">
    <property type="entry name" value="alpha/beta hydrolase"/>
    <property type="match status" value="1"/>
</dbReference>
<dbReference type="SUPFAM" id="SSF53474">
    <property type="entry name" value="alpha/beta-Hydrolases"/>
    <property type="match status" value="1"/>
</dbReference>
<dbReference type="GO" id="GO:0005737">
    <property type="term" value="C:cytoplasm"/>
    <property type="evidence" value="ECO:0007669"/>
    <property type="project" value="TreeGrafter"/>
</dbReference>
<dbReference type="GO" id="GO:0008474">
    <property type="term" value="F:palmitoyl-(protein) hydrolase activity"/>
    <property type="evidence" value="ECO:0007669"/>
    <property type="project" value="TreeGrafter"/>
</dbReference>
<evidence type="ECO:0000313" key="4">
    <source>
        <dbReference type="EMBL" id="RWQ92154.1"/>
    </source>
</evidence>
<comment type="caution">
    <text evidence="4">The sequence shown here is derived from an EMBL/GenBank/DDBJ whole genome shotgun (WGS) entry which is preliminary data.</text>
</comment>
<evidence type="ECO:0000256" key="2">
    <source>
        <dbReference type="SAM" id="MobiDB-lite"/>
    </source>
</evidence>
<dbReference type="GO" id="GO:0052689">
    <property type="term" value="F:carboxylic ester hydrolase activity"/>
    <property type="evidence" value="ECO:0007669"/>
    <property type="project" value="TreeGrafter"/>
</dbReference>
<accession>A0A443HK44</accession>
<keyword evidence="5" id="KW-1185">Reference proteome</keyword>
<dbReference type="InterPro" id="IPR003140">
    <property type="entry name" value="PLipase/COase/thioEstase"/>
</dbReference>
<feature type="domain" description="Phospholipase/carboxylesterase/thioesterase" evidence="3">
    <location>
        <begin position="213"/>
        <end position="280"/>
    </location>
</feature>
<protein>
    <submittedName>
        <fullName evidence="4">Alpha/Beta hydrolase protein</fullName>
    </submittedName>
</protein>
<evidence type="ECO:0000313" key="5">
    <source>
        <dbReference type="Proteomes" id="UP000283841"/>
    </source>
</evidence>
<name>A0A443HK44_BYSSP</name>
<comment type="similarity">
    <text evidence="1">Belongs to the AB hydrolase superfamily. AB hydrolase 2 family.</text>
</comment>
<dbReference type="PANTHER" id="PTHR10655">
    <property type="entry name" value="LYSOPHOSPHOLIPASE-RELATED"/>
    <property type="match status" value="1"/>
</dbReference>
<dbReference type="STRING" id="264951.A0A443HK44"/>
<feature type="domain" description="Phospholipase/carboxylesterase/thioesterase" evidence="3">
    <location>
        <begin position="16"/>
        <end position="163"/>
    </location>
</feature>
<gene>
    <name evidence="4" type="ORF">C8Q69DRAFT_447842</name>
</gene>
<evidence type="ECO:0000259" key="3">
    <source>
        <dbReference type="Pfam" id="PF02230"/>
    </source>
</evidence>
<dbReference type="InterPro" id="IPR029058">
    <property type="entry name" value="AB_hydrolase_fold"/>
</dbReference>
<dbReference type="RefSeq" id="XP_028481799.1">
    <property type="nucleotide sequence ID" value="XM_028629244.1"/>
</dbReference>
<dbReference type="Proteomes" id="UP000283841">
    <property type="component" value="Unassembled WGS sequence"/>
</dbReference>
<keyword evidence="4" id="KW-0378">Hydrolase</keyword>
<organism evidence="4 5">
    <name type="scientific">Byssochlamys spectabilis</name>
    <name type="common">Paecilomyces variotii</name>
    <dbReference type="NCBI Taxonomy" id="264951"/>
    <lineage>
        <taxon>Eukaryota</taxon>
        <taxon>Fungi</taxon>
        <taxon>Dikarya</taxon>
        <taxon>Ascomycota</taxon>
        <taxon>Pezizomycotina</taxon>
        <taxon>Eurotiomycetes</taxon>
        <taxon>Eurotiomycetidae</taxon>
        <taxon>Eurotiales</taxon>
        <taxon>Thermoascaceae</taxon>
        <taxon>Paecilomyces</taxon>
    </lineage>
</organism>
<feature type="region of interest" description="Disordered" evidence="2">
    <location>
        <begin position="194"/>
        <end position="217"/>
    </location>
</feature>